<accession>A0A0B7MX09</accession>
<gene>
    <name evidence="1" type="primary">PARPA_03197.1 scaffold 7172</name>
</gene>
<organism evidence="1 2">
    <name type="scientific">Parasitella parasitica</name>
    <dbReference type="NCBI Taxonomy" id="35722"/>
    <lineage>
        <taxon>Eukaryota</taxon>
        <taxon>Fungi</taxon>
        <taxon>Fungi incertae sedis</taxon>
        <taxon>Mucoromycota</taxon>
        <taxon>Mucoromycotina</taxon>
        <taxon>Mucoromycetes</taxon>
        <taxon>Mucorales</taxon>
        <taxon>Mucorineae</taxon>
        <taxon>Mucoraceae</taxon>
        <taxon>Parasitella</taxon>
    </lineage>
</organism>
<evidence type="ECO:0000313" key="1">
    <source>
        <dbReference type="EMBL" id="CEP09647.1"/>
    </source>
</evidence>
<dbReference type="OrthoDB" id="2205523at2759"/>
<keyword evidence="2" id="KW-1185">Reference proteome</keyword>
<reference evidence="1 2" key="1">
    <citation type="submission" date="2014-09" db="EMBL/GenBank/DDBJ databases">
        <authorList>
            <person name="Ellenberger Sabrina"/>
        </authorList>
    </citation>
    <scope>NUCLEOTIDE SEQUENCE [LARGE SCALE GENOMIC DNA]</scope>
    <source>
        <strain evidence="1 2">CBS 412.66</strain>
    </source>
</reference>
<protein>
    <submittedName>
        <fullName evidence="1">Uncharacterized protein</fullName>
    </submittedName>
</protein>
<dbReference type="AlphaFoldDB" id="A0A0B7MX09"/>
<dbReference type="Proteomes" id="UP000054107">
    <property type="component" value="Unassembled WGS sequence"/>
</dbReference>
<dbReference type="EMBL" id="LN722152">
    <property type="protein sequence ID" value="CEP09647.1"/>
    <property type="molecule type" value="Genomic_DNA"/>
</dbReference>
<sequence>MQTNGYSVEFTFKKKPAEKSSSKPLTATDFCVDINNDHVLIWGVDPGVTDIYTAADSGDVSKKERIRRTSCKEYYHMCGFNLAKQKRMQHQNNNRQDSDFTYFENIEFD</sequence>
<name>A0A0B7MX09_9FUNG</name>
<evidence type="ECO:0000313" key="2">
    <source>
        <dbReference type="Proteomes" id="UP000054107"/>
    </source>
</evidence>
<proteinExistence type="predicted"/>